<proteinExistence type="predicted"/>
<comment type="caution">
    <text evidence="2">The sequence shown here is derived from an EMBL/GenBank/DDBJ whole genome shotgun (WGS) entry which is preliminary data.</text>
</comment>
<protein>
    <submittedName>
        <fullName evidence="2">Uncharacterized protein</fullName>
    </submittedName>
</protein>
<evidence type="ECO:0000313" key="3">
    <source>
        <dbReference type="Proteomes" id="UP000823749"/>
    </source>
</evidence>
<accession>A0AAV6LBD8</accession>
<reference evidence="2" key="1">
    <citation type="submission" date="2020-08" db="EMBL/GenBank/DDBJ databases">
        <title>Plant Genome Project.</title>
        <authorList>
            <person name="Zhang R.-G."/>
        </authorList>
    </citation>
    <scope>NUCLEOTIDE SEQUENCE</scope>
    <source>
        <strain evidence="2">WSP0</strain>
        <tissue evidence="2">Leaf</tissue>
    </source>
</reference>
<dbReference type="EMBL" id="JACTNZ010000002">
    <property type="protein sequence ID" value="KAG5561521.1"/>
    <property type="molecule type" value="Genomic_DNA"/>
</dbReference>
<name>A0AAV6LBD8_9ERIC</name>
<gene>
    <name evidence="2" type="ORF">RHGRI_004532</name>
</gene>
<feature type="region of interest" description="Disordered" evidence="1">
    <location>
        <begin position="173"/>
        <end position="223"/>
    </location>
</feature>
<evidence type="ECO:0000256" key="1">
    <source>
        <dbReference type="SAM" id="MobiDB-lite"/>
    </source>
</evidence>
<sequence>MADERVLMLKDSVKEEPNLVVTLLRGLALPRDYDQLPTELLPGLGDMCSHLVQAGQAALKAYDKAAKVSAERERYRTDRDNFRAKFKISETQLQETDGYEAGIKRATLEYTQTAHQMVNDELETRLPDFYKLGYAAGAEAMAGVLVVEADSTFLQQLPPPVVPDLELPYSEEECAPLPPEEDEDEVMAEASGLEKPSEGEKIQDQAAVAEGEDGAATTLNLLT</sequence>
<keyword evidence="3" id="KW-1185">Reference proteome</keyword>
<evidence type="ECO:0000313" key="2">
    <source>
        <dbReference type="EMBL" id="KAG5561521.1"/>
    </source>
</evidence>
<dbReference type="AlphaFoldDB" id="A0AAV6LBD8"/>
<feature type="compositionally biased region" description="Acidic residues" evidence="1">
    <location>
        <begin position="173"/>
        <end position="187"/>
    </location>
</feature>
<organism evidence="2 3">
    <name type="scientific">Rhododendron griersonianum</name>
    <dbReference type="NCBI Taxonomy" id="479676"/>
    <lineage>
        <taxon>Eukaryota</taxon>
        <taxon>Viridiplantae</taxon>
        <taxon>Streptophyta</taxon>
        <taxon>Embryophyta</taxon>
        <taxon>Tracheophyta</taxon>
        <taxon>Spermatophyta</taxon>
        <taxon>Magnoliopsida</taxon>
        <taxon>eudicotyledons</taxon>
        <taxon>Gunneridae</taxon>
        <taxon>Pentapetalae</taxon>
        <taxon>asterids</taxon>
        <taxon>Ericales</taxon>
        <taxon>Ericaceae</taxon>
        <taxon>Ericoideae</taxon>
        <taxon>Rhodoreae</taxon>
        <taxon>Rhododendron</taxon>
    </lineage>
</organism>
<dbReference type="Proteomes" id="UP000823749">
    <property type="component" value="Chromosome 2"/>
</dbReference>